<sequence length="112" mass="12687">MSGNKVFVRAQSDNLPTVNIFMVTEFFKNNECFNVAESRGVKTDRSKRENYGDSAVGYVELCREGKYCIIHGRVCPEHSVRQKPYSVTMTINEEIEDIEEAKCHDCAASEGK</sequence>
<reference evidence="1 2" key="1">
    <citation type="submission" date="2016-03" db="EMBL/GenBank/DDBJ databases">
        <title>Cyphomyrmex costatus WGS genome.</title>
        <authorList>
            <person name="Nygaard S."/>
            <person name="Hu H."/>
            <person name="Boomsma J."/>
            <person name="Zhang G."/>
        </authorList>
    </citation>
    <scope>NUCLEOTIDE SEQUENCE [LARGE SCALE GENOMIC DNA]</scope>
    <source>
        <strain evidence="1">MS0001</strain>
        <tissue evidence="1">Whole body</tissue>
    </source>
</reference>
<dbReference type="PANTHER" id="PTHR39953">
    <property type="entry name" value="RE54151P"/>
    <property type="match status" value="1"/>
</dbReference>
<dbReference type="Proteomes" id="UP000078542">
    <property type="component" value="Unassembled WGS sequence"/>
</dbReference>
<dbReference type="PANTHER" id="PTHR39953:SF1">
    <property type="entry name" value="RE54151P"/>
    <property type="match status" value="1"/>
</dbReference>
<dbReference type="AlphaFoldDB" id="A0A151IBI2"/>
<protein>
    <submittedName>
        <fullName evidence="1">Uncharacterized protein</fullName>
    </submittedName>
</protein>
<organism evidence="1 2">
    <name type="scientific">Cyphomyrmex costatus</name>
    <dbReference type="NCBI Taxonomy" id="456900"/>
    <lineage>
        <taxon>Eukaryota</taxon>
        <taxon>Metazoa</taxon>
        <taxon>Ecdysozoa</taxon>
        <taxon>Arthropoda</taxon>
        <taxon>Hexapoda</taxon>
        <taxon>Insecta</taxon>
        <taxon>Pterygota</taxon>
        <taxon>Neoptera</taxon>
        <taxon>Endopterygota</taxon>
        <taxon>Hymenoptera</taxon>
        <taxon>Apocrita</taxon>
        <taxon>Aculeata</taxon>
        <taxon>Formicoidea</taxon>
        <taxon>Formicidae</taxon>
        <taxon>Myrmicinae</taxon>
        <taxon>Cyphomyrmex</taxon>
    </lineage>
</organism>
<proteinExistence type="predicted"/>
<evidence type="ECO:0000313" key="2">
    <source>
        <dbReference type="Proteomes" id="UP000078542"/>
    </source>
</evidence>
<keyword evidence="2" id="KW-1185">Reference proteome</keyword>
<accession>A0A151IBI2</accession>
<dbReference type="EMBL" id="KQ978104">
    <property type="protein sequence ID" value="KYM96997.1"/>
    <property type="molecule type" value="Genomic_DNA"/>
</dbReference>
<evidence type="ECO:0000313" key="1">
    <source>
        <dbReference type="EMBL" id="KYM96997.1"/>
    </source>
</evidence>
<name>A0A151IBI2_9HYME</name>
<gene>
    <name evidence="1" type="ORF">ALC62_12331</name>
</gene>